<accession>A0AAN8W589</accession>
<dbReference type="Proteomes" id="UP001370490">
    <property type="component" value="Unassembled WGS sequence"/>
</dbReference>
<reference evidence="6 7" key="1">
    <citation type="submission" date="2023-12" db="EMBL/GenBank/DDBJ databases">
        <title>A high-quality genome assembly for Dillenia turbinata (Dilleniales).</title>
        <authorList>
            <person name="Chanderbali A."/>
        </authorList>
    </citation>
    <scope>NUCLEOTIDE SEQUENCE [LARGE SCALE GENOMIC DNA]</scope>
    <source>
        <strain evidence="6">LSX21</strain>
        <tissue evidence="6">Leaf</tissue>
    </source>
</reference>
<dbReference type="PANTHER" id="PTHR31509">
    <property type="entry name" value="BPS1-LIKE PROTEIN"/>
    <property type="match status" value="1"/>
</dbReference>
<keyword evidence="2" id="KW-0812">Transmembrane</keyword>
<protein>
    <submittedName>
        <fullName evidence="6">Protein ROH1-like</fullName>
    </submittedName>
</protein>
<keyword evidence="7" id="KW-1185">Reference proteome</keyword>
<dbReference type="InterPro" id="IPR008511">
    <property type="entry name" value="ROH1-like"/>
</dbReference>
<evidence type="ECO:0000256" key="3">
    <source>
        <dbReference type="ARBA" id="ARBA00022989"/>
    </source>
</evidence>
<evidence type="ECO:0000256" key="4">
    <source>
        <dbReference type="ARBA" id="ARBA00023136"/>
    </source>
</evidence>
<dbReference type="GO" id="GO:0016020">
    <property type="term" value="C:membrane"/>
    <property type="evidence" value="ECO:0007669"/>
    <property type="project" value="UniProtKB-SubCell"/>
</dbReference>
<evidence type="ECO:0000313" key="6">
    <source>
        <dbReference type="EMBL" id="KAK6945565.1"/>
    </source>
</evidence>
<keyword evidence="3" id="KW-1133">Transmembrane helix</keyword>
<comment type="similarity">
    <text evidence="5">Belongs to the ROH1 family.</text>
</comment>
<dbReference type="Pfam" id="PF05633">
    <property type="entry name" value="ROH1-like"/>
    <property type="match status" value="1"/>
</dbReference>
<comment type="caution">
    <text evidence="6">The sequence shown here is derived from an EMBL/GenBank/DDBJ whole genome shotgun (WGS) entry which is preliminary data.</text>
</comment>
<evidence type="ECO:0000256" key="5">
    <source>
        <dbReference type="ARBA" id="ARBA00035114"/>
    </source>
</evidence>
<dbReference type="EMBL" id="JBAMMX010000002">
    <property type="protein sequence ID" value="KAK6945565.1"/>
    <property type="molecule type" value="Genomic_DNA"/>
</dbReference>
<proteinExistence type="inferred from homology"/>
<evidence type="ECO:0000256" key="1">
    <source>
        <dbReference type="ARBA" id="ARBA00004167"/>
    </source>
</evidence>
<dbReference type="AlphaFoldDB" id="A0AAN8W589"/>
<evidence type="ECO:0000256" key="2">
    <source>
        <dbReference type="ARBA" id="ARBA00022692"/>
    </source>
</evidence>
<gene>
    <name evidence="6" type="ORF">RJ641_013109</name>
</gene>
<evidence type="ECO:0000313" key="7">
    <source>
        <dbReference type="Proteomes" id="UP001370490"/>
    </source>
</evidence>
<organism evidence="6 7">
    <name type="scientific">Dillenia turbinata</name>
    <dbReference type="NCBI Taxonomy" id="194707"/>
    <lineage>
        <taxon>Eukaryota</taxon>
        <taxon>Viridiplantae</taxon>
        <taxon>Streptophyta</taxon>
        <taxon>Embryophyta</taxon>
        <taxon>Tracheophyta</taxon>
        <taxon>Spermatophyta</taxon>
        <taxon>Magnoliopsida</taxon>
        <taxon>eudicotyledons</taxon>
        <taxon>Gunneridae</taxon>
        <taxon>Pentapetalae</taxon>
        <taxon>Dilleniales</taxon>
        <taxon>Dilleniaceae</taxon>
        <taxon>Dillenia</taxon>
    </lineage>
</organism>
<comment type="subcellular location">
    <subcellularLocation>
        <location evidence="1">Membrane</location>
        <topology evidence="1">Single-pass membrane protein</topology>
    </subcellularLocation>
</comment>
<sequence>MLLGMGLKGLVNGRDNWRLSALDSRQRALGDGQLRRARKALMDLALAMLDEKESKKRERRNSNGLLKEIHQIEKGARHMTGLVDSVHFSIVGATKNTSGTGGTGVGTVPKNGLDPLACQVREMFHKIMSCRTDGLELLCQGSRAE</sequence>
<keyword evidence="4" id="KW-0472">Membrane</keyword>
<name>A0AAN8W589_9MAGN</name>